<dbReference type="AlphaFoldDB" id="A0A2N3KIR0"/>
<evidence type="ECO:0000313" key="2">
    <source>
        <dbReference type="EMBL" id="PKR50442.1"/>
    </source>
</evidence>
<evidence type="ECO:0000256" key="1">
    <source>
        <dbReference type="SAM" id="Phobius"/>
    </source>
</evidence>
<feature type="transmembrane region" description="Helical" evidence="1">
    <location>
        <begin position="52"/>
        <end position="77"/>
    </location>
</feature>
<evidence type="ECO:0000313" key="3">
    <source>
        <dbReference type="Proteomes" id="UP000233597"/>
    </source>
</evidence>
<organism evidence="2 3">
    <name type="scientific">Thalassospira marina</name>
    <dbReference type="NCBI Taxonomy" id="2048283"/>
    <lineage>
        <taxon>Bacteria</taxon>
        <taxon>Pseudomonadati</taxon>
        <taxon>Pseudomonadota</taxon>
        <taxon>Alphaproteobacteria</taxon>
        <taxon>Rhodospirillales</taxon>
        <taxon>Thalassospiraceae</taxon>
        <taxon>Thalassospira</taxon>
    </lineage>
</organism>
<keyword evidence="1" id="KW-0812">Transmembrane</keyword>
<reference evidence="2 3" key="1">
    <citation type="submission" date="2017-09" db="EMBL/GenBank/DDBJ databases">
        <title>Biodiversity and function of Thalassospira species in the particle-attached aromatic-hydrocarbon-degrading consortia from the surface seawater of the South China Sea.</title>
        <authorList>
            <person name="Dong C."/>
            <person name="Liu R."/>
            <person name="Shao Z."/>
        </authorList>
    </citation>
    <scope>NUCLEOTIDE SEQUENCE [LARGE SCALE GENOMIC DNA]</scope>
    <source>
        <strain evidence="2 3">CSC1P2</strain>
    </source>
</reference>
<dbReference type="EMBL" id="NWTK01000017">
    <property type="protein sequence ID" value="PKR50442.1"/>
    <property type="molecule type" value="Genomic_DNA"/>
</dbReference>
<proteinExistence type="predicted"/>
<name>A0A2N3KIR0_9PROT</name>
<sequence length="109" mass="12629">MQEGALVLLTILYPPKQLLIPRRLLQFVLGSLFISTLLFGILGWLYNVMTPLYVGMGVHALTWLALVPFSFIDPYLFHTLRRKLFRRSTKGRIIPYCLSATRDLEFYGH</sequence>
<feature type="transmembrane region" description="Helical" evidence="1">
    <location>
        <begin position="24"/>
        <end position="46"/>
    </location>
</feature>
<gene>
    <name evidence="2" type="ORF">COO20_21455</name>
</gene>
<dbReference type="Proteomes" id="UP000233597">
    <property type="component" value="Unassembled WGS sequence"/>
</dbReference>
<comment type="caution">
    <text evidence="2">The sequence shown here is derived from an EMBL/GenBank/DDBJ whole genome shotgun (WGS) entry which is preliminary data.</text>
</comment>
<keyword evidence="1" id="KW-0472">Membrane</keyword>
<accession>A0A2N3KIR0</accession>
<keyword evidence="1" id="KW-1133">Transmembrane helix</keyword>
<protein>
    <submittedName>
        <fullName evidence="2">Uncharacterized protein</fullName>
    </submittedName>
</protein>